<organism evidence="2 3">
    <name type="scientific">Coemansia reversa (strain ATCC 12441 / NRRL 1564)</name>
    <dbReference type="NCBI Taxonomy" id="763665"/>
    <lineage>
        <taxon>Eukaryota</taxon>
        <taxon>Fungi</taxon>
        <taxon>Fungi incertae sedis</taxon>
        <taxon>Zoopagomycota</taxon>
        <taxon>Kickxellomycotina</taxon>
        <taxon>Kickxellomycetes</taxon>
        <taxon>Kickxellales</taxon>
        <taxon>Kickxellaceae</taxon>
        <taxon>Coemansia</taxon>
    </lineage>
</organism>
<dbReference type="OrthoDB" id="5581108at2759"/>
<dbReference type="EMBL" id="KZ303486">
    <property type="protein sequence ID" value="PIA19490.1"/>
    <property type="molecule type" value="Genomic_DNA"/>
</dbReference>
<sequence>MSSKKEQQTHGSGVIYTMASDFVHPSQVDKDAISLPVAAKPMGEVDVTANDCVYSNSSPSLKEMHDLEKHAKQTAHALGTKPKKVLRETRG</sequence>
<keyword evidence="3" id="KW-1185">Reference proteome</keyword>
<feature type="region of interest" description="Disordered" evidence="1">
    <location>
        <begin position="69"/>
        <end position="91"/>
    </location>
</feature>
<dbReference type="Proteomes" id="UP000242474">
    <property type="component" value="Unassembled WGS sequence"/>
</dbReference>
<evidence type="ECO:0000313" key="2">
    <source>
        <dbReference type="EMBL" id="PIA19490.1"/>
    </source>
</evidence>
<evidence type="ECO:0000256" key="1">
    <source>
        <dbReference type="SAM" id="MobiDB-lite"/>
    </source>
</evidence>
<reference evidence="2 3" key="1">
    <citation type="journal article" date="2015" name="Genome Biol. Evol.">
        <title>Phylogenomic analyses indicate that early fungi evolved digesting cell walls of algal ancestors of land plants.</title>
        <authorList>
            <person name="Chang Y."/>
            <person name="Wang S."/>
            <person name="Sekimoto S."/>
            <person name="Aerts A.L."/>
            <person name="Choi C."/>
            <person name="Clum A."/>
            <person name="LaButti K.M."/>
            <person name="Lindquist E.A."/>
            <person name="Yee Ngan C."/>
            <person name="Ohm R.A."/>
            <person name="Salamov A.A."/>
            <person name="Grigoriev I.V."/>
            <person name="Spatafora J.W."/>
            <person name="Berbee M.L."/>
        </authorList>
    </citation>
    <scope>NUCLEOTIDE SEQUENCE [LARGE SCALE GENOMIC DNA]</scope>
    <source>
        <strain evidence="2 3">NRRL 1564</strain>
    </source>
</reference>
<name>A0A2G5BKF7_COERN</name>
<accession>A0A2G5BKF7</accession>
<gene>
    <name evidence="2" type="ORF">COEREDRAFT_78836</name>
</gene>
<protein>
    <submittedName>
        <fullName evidence="2">Uncharacterized protein</fullName>
    </submittedName>
</protein>
<proteinExistence type="predicted"/>
<feature type="non-terminal residue" evidence="2">
    <location>
        <position position="91"/>
    </location>
</feature>
<dbReference type="AlphaFoldDB" id="A0A2G5BKF7"/>
<evidence type="ECO:0000313" key="3">
    <source>
        <dbReference type="Proteomes" id="UP000242474"/>
    </source>
</evidence>